<dbReference type="Pfam" id="PF19769">
    <property type="entry name" value="CPxCG_zf"/>
    <property type="match status" value="1"/>
</dbReference>
<evidence type="ECO:0000313" key="1">
    <source>
        <dbReference type="EMBL" id="KYC52244.1"/>
    </source>
</evidence>
<reference evidence="1 2" key="1">
    <citation type="journal article" date="2016" name="ISME J.">
        <title>Chasing the elusive Euryarchaeota class WSA2: genomes reveal a uniquely fastidious methyl-reducing methanogen.</title>
        <authorList>
            <person name="Nobu M.K."/>
            <person name="Narihiro T."/>
            <person name="Kuroda K."/>
            <person name="Mei R."/>
            <person name="Liu W.T."/>
        </authorList>
    </citation>
    <scope>NUCLEOTIDE SEQUENCE [LARGE SCALE GENOMIC DNA]</scope>
    <source>
        <strain evidence="1">U1lsi0528_Bin055</strain>
    </source>
</reference>
<dbReference type="Proteomes" id="UP000075398">
    <property type="component" value="Unassembled WGS sequence"/>
</dbReference>
<dbReference type="EMBL" id="LNGC01000029">
    <property type="protein sequence ID" value="KYC52244.1"/>
    <property type="molecule type" value="Genomic_DNA"/>
</dbReference>
<sequence>MCKHTEYEVLKKRGRQELRKCNLCGEIFQTIIDKEILIKITAVVSYFEESKKILIDVPENKVFEVGELLEVNKKKYYVNHIDSKRKADSALARDINTLYIIPEDIPVVLKITLRTQNGHLSLRAFADREEVFSKGDNITIDEHDMVIDKILALHGNESSAPASDIRRIYCSQSSKRGRSFDVPK</sequence>
<proteinExistence type="predicted"/>
<organism evidence="1 2">
    <name type="scientific">Candidatus Methanofastidiosum methylothiophilum</name>
    <dbReference type="NCBI Taxonomy" id="1705564"/>
    <lineage>
        <taxon>Archaea</taxon>
        <taxon>Methanobacteriati</taxon>
        <taxon>Methanobacteriota</taxon>
        <taxon>Stenosarchaea group</taxon>
        <taxon>Candidatus Methanofastidiosia</taxon>
        <taxon>Candidatus Methanofastidiosales</taxon>
        <taxon>Candidatus Methanofastidiosaceae</taxon>
        <taxon>Candidatus Methanofastidiosum</taxon>
    </lineage>
</organism>
<dbReference type="AlphaFoldDB" id="A0A150J5J8"/>
<evidence type="ECO:0000313" key="2">
    <source>
        <dbReference type="Proteomes" id="UP000075398"/>
    </source>
</evidence>
<accession>A0A150J5J8</accession>
<dbReference type="PANTHER" id="PTHR42195">
    <property type="entry name" value="UCP015877 FAMILY PROTEIN"/>
    <property type="match status" value="1"/>
</dbReference>
<dbReference type="InterPro" id="IPR012041">
    <property type="entry name" value="Znf_CPxCG-like"/>
</dbReference>
<evidence type="ECO:0008006" key="3">
    <source>
        <dbReference type="Google" id="ProtNLM"/>
    </source>
</evidence>
<dbReference type="PANTHER" id="PTHR42195:SF1">
    <property type="entry name" value="ZINC FINGER PROTEIN"/>
    <property type="match status" value="1"/>
</dbReference>
<gene>
    <name evidence="1" type="ORF">AMQ22_00921</name>
</gene>
<comment type="caution">
    <text evidence="1">The sequence shown here is derived from an EMBL/GenBank/DDBJ whole genome shotgun (WGS) entry which is preliminary data.</text>
</comment>
<name>A0A150J5J8_9EURY</name>
<protein>
    <recommendedName>
        <fullName evidence="3">Archaeal Zn-finger protein</fullName>
    </recommendedName>
</protein>